<name>A0A4U0EZP0_9FLAO</name>
<dbReference type="PROSITE" id="PS50110">
    <property type="entry name" value="RESPONSE_REGULATORY"/>
    <property type="match status" value="1"/>
</dbReference>
<comment type="caution">
    <text evidence="4">The sequence shown here is derived from an EMBL/GenBank/DDBJ whole genome shotgun (WGS) entry which is preliminary data.</text>
</comment>
<dbReference type="AlphaFoldDB" id="A0A4U0EZP0"/>
<dbReference type="Gene3D" id="3.40.50.2300">
    <property type="match status" value="1"/>
</dbReference>
<dbReference type="EMBL" id="SUPL01000002">
    <property type="protein sequence ID" value="TJY37408.1"/>
    <property type="molecule type" value="Genomic_DNA"/>
</dbReference>
<evidence type="ECO:0000259" key="2">
    <source>
        <dbReference type="PROSITE" id="PS50110"/>
    </source>
</evidence>
<organism evidence="4 5">
    <name type="scientific">Pontimicrobium aquaticum</name>
    <dbReference type="NCBI Taxonomy" id="2565367"/>
    <lineage>
        <taxon>Bacteria</taxon>
        <taxon>Pseudomonadati</taxon>
        <taxon>Bacteroidota</taxon>
        <taxon>Flavobacteriia</taxon>
        <taxon>Flavobacteriales</taxon>
        <taxon>Flavobacteriaceae</taxon>
        <taxon>Pontimicrobium</taxon>
    </lineage>
</organism>
<gene>
    <name evidence="4" type="ORF">E5167_05555</name>
</gene>
<evidence type="ECO:0000313" key="5">
    <source>
        <dbReference type="Proteomes" id="UP000307657"/>
    </source>
</evidence>
<proteinExistence type="predicted"/>
<dbReference type="Pfam" id="PF04397">
    <property type="entry name" value="LytTR"/>
    <property type="match status" value="1"/>
</dbReference>
<dbReference type="PANTHER" id="PTHR37299">
    <property type="entry name" value="TRANSCRIPTIONAL REGULATOR-RELATED"/>
    <property type="match status" value="1"/>
</dbReference>
<dbReference type="InterPro" id="IPR046947">
    <property type="entry name" value="LytR-like"/>
</dbReference>
<dbReference type="RefSeq" id="WP_136841849.1">
    <property type="nucleotide sequence ID" value="NZ_SUPL01000002.1"/>
</dbReference>
<feature type="domain" description="Response regulatory" evidence="2">
    <location>
        <begin position="3"/>
        <end position="118"/>
    </location>
</feature>
<evidence type="ECO:0000256" key="1">
    <source>
        <dbReference type="PROSITE-ProRule" id="PRU00169"/>
    </source>
</evidence>
<dbReference type="GO" id="GO:0000156">
    <property type="term" value="F:phosphorelay response regulator activity"/>
    <property type="evidence" value="ECO:0007669"/>
    <property type="project" value="InterPro"/>
</dbReference>
<dbReference type="PANTHER" id="PTHR37299:SF1">
    <property type="entry name" value="STAGE 0 SPORULATION PROTEIN A HOMOLOG"/>
    <property type="match status" value="1"/>
</dbReference>
<keyword evidence="4" id="KW-0238">DNA-binding</keyword>
<protein>
    <submittedName>
        <fullName evidence="4">DNA-binding response regulator</fullName>
    </submittedName>
</protein>
<dbReference type="SUPFAM" id="SSF52172">
    <property type="entry name" value="CheY-like"/>
    <property type="match status" value="1"/>
</dbReference>
<dbReference type="Proteomes" id="UP000307657">
    <property type="component" value="Unassembled WGS sequence"/>
</dbReference>
<accession>A0A4U0EZP0</accession>
<evidence type="ECO:0000313" key="4">
    <source>
        <dbReference type="EMBL" id="TJY37408.1"/>
    </source>
</evidence>
<dbReference type="GO" id="GO:0003677">
    <property type="term" value="F:DNA binding"/>
    <property type="evidence" value="ECO:0007669"/>
    <property type="project" value="UniProtKB-KW"/>
</dbReference>
<comment type="caution">
    <text evidence="1">Lacks conserved residue(s) required for the propagation of feature annotation.</text>
</comment>
<sequence length="241" mass="28162">MINYLIIDSNVSSINEINNVLLDFIEFDCIGEIEDYHESMEVILKEMPQLIFINIDIISDNPFKFINEIKSYIDEDISFIAISKSKDMAYDTLKHNFFDYILTPILPLDIRKAALRLKKKYSLKSKKKLCLKSYKDYQYINTEDIIFLKADNNTTDFHLIDGRTISALKTLKIYENVLPVNFLRVHKSYIINQNFIDRVNYGKSKFSFKNVNIQVPFTTSYQDNIDTLMKSLTQLSILGSN</sequence>
<dbReference type="OrthoDB" id="2168082at2"/>
<dbReference type="SMART" id="SM00850">
    <property type="entry name" value="LytTR"/>
    <property type="match status" value="1"/>
</dbReference>
<keyword evidence="5" id="KW-1185">Reference proteome</keyword>
<dbReference type="InterPro" id="IPR011006">
    <property type="entry name" value="CheY-like_superfamily"/>
</dbReference>
<feature type="domain" description="HTH LytTR-type" evidence="3">
    <location>
        <begin position="129"/>
        <end position="231"/>
    </location>
</feature>
<reference evidence="4 5" key="1">
    <citation type="submission" date="2019-04" db="EMBL/GenBank/DDBJ databases">
        <title>Lacinutrix sp. nov., isolated from marine water.</title>
        <authorList>
            <person name="Kim W."/>
        </authorList>
    </citation>
    <scope>NUCLEOTIDE SEQUENCE [LARGE SCALE GENOMIC DNA]</scope>
    <source>
        <strain evidence="4 5">CAU 1491</strain>
    </source>
</reference>
<dbReference type="Gene3D" id="2.40.50.1020">
    <property type="entry name" value="LytTr DNA-binding domain"/>
    <property type="match status" value="1"/>
</dbReference>
<dbReference type="InterPro" id="IPR007492">
    <property type="entry name" value="LytTR_DNA-bd_dom"/>
</dbReference>
<dbReference type="PROSITE" id="PS50930">
    <property type="entry name" value="HTH_LYTTR"/>
    <property type="match status" value="1"/>
</dbReference>
<dbReference type="InterPro" id="IPR001789">
    <property type="entry name" value="Sig_transdc_resp-reg_receiver"/>
</dbReference>
<evidence type="ECO:0000259" key="3">
    <source>
        <dbReference type="PROSITE" id="PS50930"/>
    </source>
</evidence>